<evidence type="ECO:0000313" key="1">
    <source>
        <dbReference type="EMBL" id="NNG57130.1"/>
    </source>
</evidence>
<protein>
    <submittedName>
        <fullName evidence="1">Uncharacterized protein</fullName>
    </submittedName>
</protein>
<accession>A0A7Y2PC55</accession>
<reference evidence="1 2" key="1">
    <citation type="submission" date="2020-05" db="EMBL/GenBank/DDBJ databases">
        <title>Draft Genome Sequences of Sphingomonas sp. Isolated from the International Space Station.</title>
        <authorList>
            <person name="Bijlani S."/>
            <person name="Singh N.K."/>
            <person name="Mason C.E."/>
            <person name="Wang C.C."/>
            <person name="Venkateswaran K."/>
        </authorList>
    </citation>
    <scope>NUCLEOTIDE SEQUENCE [LARGE SCALE GENOMIC DNA]</scope>
    <source>
        <strain evidence="1 2">FKI-L5-BR-P1</strain>
    </source>
</reference>
<dbReference type="AlphaFoldDB" id="A0A7Y2PC55"/>
<dbReference type="RefSeq" id="WP_170170778.1">
    <property type="nucleotide sequence ID" value="NZ_JABEOU010000022.1"/>
</dbReference>
<name>A0A7Y2PC55_SPHPI</name>
<evidence type="ECO:0000313" key="2">
    <source>
        <dbReference type="Proteomes" id="UP000550136"/>
    </source>
</evidence>
<proteinExistence type="predicted"/>
<dbReference type="EMBL" id="JABEOU010000022">
    <property type="protein sequence ID" value="NNG57130.1"/>
    <property type="molecule type" value="Genomic_DNA"/>
</dbReference>
<gene>
    <name evidence="1" type="ORF">HKX06_07030</name>
</gene>
<sequence length="55" mass="5671">MTSAETALSLTRMALALLDKAGDGPTIAGCHLQAAIDAMTGARPMHEGDELDETT</sequence>
<comment type="caution">
    <text evidence="1">The sequence shown here is derived from an EMBL/GenBank/DDBJ whole genome shotgun (WGS) entry which is preliminary data.</text>
</comment>
<dbReference type="Proteomes" id="UP000550136">
    <property type="component" value="Unassembled WGS sequence"/>
</dbReference>
<organism evidence="1 2">
    <name type="scientific">Sphingomonas paucimobilis</name>
    <name type="common">Pseudomonas paucimobilis</name>
    <dbReference type="NCBI Taxonomy" id="13689"/>
    <lineage>
        <taxon>Bacteria</taxon>
        <taxon>Pseudomonadati</taxon>
        <taxon>Pseudomonadota</taxon>
        <taxon>Alphaproteobacteria</taxon>
        <taxon>Sphingomonadales</taxon>
        <taxon>Sphingomonadaceae</taxon>
        <taxon>Sphingomonas</taxon>
    </lineage>
</organism>